<reference evidence="8" key="3">
    <citation type="submission" date="2017-10" db="EMBL/GenBank/DDBJ databases">
        <authorList>
            <person name="Banno H."/>
            <person name="Chua N.-H."/>
        </authorList>
    </citation>
    <scope>NUCLEOTIDE SEQUENCE [LARGE SCALE GENOMIC DNA]</scope>
    <source>
        <strain evidence="8">Kuenenia_mbr1_ru-nijmegen</strain>
    </source>
</reference>
<dbReference type="InterPro" id="IPR015424">
    <property type="entry name" value="PyrdxlP-dep_Trfase"/>
</dbReference>
<evidence type="ECO:0000256" key="1">
    <source>
        <dbReference type="ARBA" id="ARBA00003788"/>
    </source>
</evidence>
<evidence type="ECO:0000313" key="10">
    <source>
        <dbReference type="Proteomes" id="UP000501926"/>
    </source>
</evidence>
<sequence length="447" mass="49835">MDYISNTESDKKKMLEDMGISSLDALLGEIPEALRNFSLSLPPGLSEPEVLHAIKKLSKKNKTTDDYSSFLGAGAYDHFIPSVVNHLASRSEFYTCYTPYQPEVSQGTLQVMYEFQTLMCELTAMDVANASMYDGSTALAEAALLSIRHKEKNKIVCSSAIHPEYRQVMKTYLKGFNTEIVEINCPEGTTDMHQLEASLADNTAAVLVQSPNFFGCVEDMQEISAIAHKHDALFVACVNPISLGILMPPGEYNADIAVGEGQVLGNYLNYGGPYLGFFTVKNELLRKMPGRIAGETVDKAGRRCIVLTLQPREQHIRREKATSNICTNQALLALRACIYLCALGKKGIAEIGNLNIQKSHYAFERLCNLDIFEPVFHNPFFNEFVLKAKNDFRIASIIRRMQEKGIHCGIDISQYYPGMVNCMLLCVTETKTKESIDHLVNEFTKCT</sequence>
<comment type="similarity">
    <text evidence="4">Belongs to the GcvP family. N-terminal subunit subfamily.</text>
</comment>
<dbReference type="PANTHER" id="PTHR42806">
    <property type="entry name" value="GLYCINE CLEAVAGE SYSTEM P-PROTEIN"/>
    <property type="match status" value="1"/>
</dbReference>
<dbReference type="PANTHER" id="PTHR42806:SF1">
    <property type="entry name" value="GLYCINE DEHYDROGENASE (DECARBOXYLATING)"/>
    <property type="match status" value="1"/>
</dbReference>
<dbReference type="InterPro" id="IPR020581">
    <property type="entry name" value="GDC_P"/>
</dbReference>
<dbReference type="SUPFAM" id="SSF53383">
    <property type="entry name" value="PLP-dependent transferases"/>
    <property type="match status" value="1"/>
</dbReference>
<dbReference type="Gene3D" id="3.40.640.10">
    <property type="entry name" value="Type I PLP-dependent aspartate aminotransferase-like (Major domain)"/>
    <property type="match status" value="1"/>
</dbReference>
<dbReference type="InterPro" id="IPR049315">
    <property type="entry name" value="GDC-P_N"/>
</dbReference>
<dbReference type="OrthoDB" id="9771867at2"/>
<keyword evidence="2 4" id="KW-0560">Oxidoreductase</keyword>
<dbReference type="Proteomes" id="UP000221734">
    <property type="component" value="Chromosome Kuenenia_stuttgartiensis_MBR1"/>
</dbReference>
<evidence type="ECO:0000313" key="9">
    <source>
        <dbReference type="Proteomes" id="UP000221734"/>
    </source>
</evidence>
<dbReference type="KEGG" id="kst:KSMBR1_0654"/>
<feature type="domain" description="Glycine cleavage system P-protein N-terminal" evidence="5">
    <location>
        <begin position="2"/>
        <end position="443"/>
    </location>
</feature>
<gene>
    <name evidence="4 7" type="primary">gcvPA</name>
    <name evidence="7" type="ORF">KsCSTR_19780</name>
    <name evidence="8" type="ORF">KSMBR1_0654</name>
    <name evidence="6" type="ORF">kuste3492</name>
</gene>
<evidence type="ECO:0000313" key="6">
    <source>
        <dbReference type="EMBL" id="CAJ74255.1"/>
    </source>
</evidence>
<reference evidence="9" key="4">
    <citation type="submission" date="2017-10" db="EMBL/GenBank/DDBJ databases">
        <authorList>
            <person name="Frank J."/>
        </authorList>
    </citation>
    <scope>NUCLEOTIDE SEQUENCE [LARGE SCALE GENOMIC DNA]</scope>
</reference>
<dbReference type="CDD" id="cd00613">
    <property type="entry name" value="GDC-P"/>
    <property type="match status" value="1"/>
</dbReference>
<dbReference type="InterPro" id="IPR015421">
    <property type="entry name" value="PyrdxlP-dep_Trfase_major"/>
</dbReference>
<dbReference type="HAMAP" id="MF_00712">
    <property type="entry name" value="GcvPA"/>
    <property type="match status" value="1"/>
</dbReference>
<dbReference type="PIRSF" id="PIRSF006815">
    <property type="entry name" value="GcvPA"/>
    <property type="match status" value="1"/>
</dbReference>
<dbReference type="GO" id="GO:0019464">
    <property type="term" value="P:glycine decarboxylation via glycine cleavage system"/>
    <property type="evidence" value="ECO:0007669"/>
    <property type="project" value="UniProtKB-UniRule"/>
</dbReference>
<dbReference type="EMBL" id="CT573071">
    <property type="protein sequence ID" value="CAJ74255.1"/>
    <property type="molecule type" value="Genomic_DNA"/>
</dbReference>
<evidence type="ECO:0000256" key="4">
    <source>
        <dbReference type="HAMAP-Rule" id="MF_00712"/>
    </source>
</evidence>
<dbReference type="GO" id="GO:0004375">
    <property type="term" value="F:glycine dehydrogenase (decarboxylating) activity"/>
    <property type="evidence" value="ECO:0007669"/>
    <property type="project" value="UniProtKB-EC"/>
</dbReference>
<dbReference type="AlphaFoldDB" id="Q1Q2K6"/>
<dbReference type="EMBL" id="LT934425">
    <property type="protein sequence ID" value="SOH03168.1"/>
    <property type="molecule type" value="Genomic_DNA"/>
</dbReference>
<evidence type="ECO:0000313" key="8">
    <source>
        <dbReference type="EMBL" id="SOH03168.1"/>
    </source>
</evidence>
<organism evidence="6">
    <name type="scientific">Kuenenia stuttgartiensis</name>
    <dbReference type="NCBI Taxonomy" id="174633"/>
    <lineage>
        <taxon>Bacteria</taxon>
        <taxon>Pseudomonadati</taxon>
        <taxon>Planctomycetota</taxon>
        <taxon>Candidatus Brocadiia</taxon>
        <taxon>Candidatus Brocadiales</taxon>
        <taxon>Candidatus Brocadiaceae</taxon>
        <taxon>Candidatus Kuenenia</taxon>
    </lineage>
</organism>
<dbReference type="GO" id="GO:0009116">
    <property type="term" value="P:nucleoside metabolic process"/>
    <property type="evidence" value="ECO:0007669"/>
    <property type="project" value="InterPro"/>
</dbReference>
<reference evidence="7 10" key="5">
    <citation type="submission" date="2020-02" db="EMBL/GenBank/DDBJ databases">
        <title>Newly sequenced genome of strain CSTR1 showed variability in Candidatus Kuenenia stuttgartiensis genomes.</title>
        <authorList>
            <person name="Ding C."/>
            <person name="Adrian L."/>
        </authorList>
    </citation>
    <scope>NUCLEOTIDE SEQUENCE [LARGE SCALE GENOMIC DNA]</scope>
    <source>
        <strain evidence="7 10">CSTR1</strain>
    </source>
</reference>
<keyword evidence="9" id="KW-1185">Reference proteome</keyword>
<accession>Q1Q2K6</accession>
<comment type="function">
    <text evidence="1 4">The glycine cleavage system catalyzes the degradation of glycine. The P protein binds the alpha-amino group of glycine through its pyridoxal phosphate cofactor; CO(2) is released and the remaining methylamine moiety is then transferred to the lipoamide cofactor of the H protein.</text>
</comment>
<dbReference type="EMBL" id="CP049055">
    <property type="protein sequence ID" value="QII11357.1"/>
    <property type="molecule type" value="Genomic_DNA"/>
</dbReference>
<comment type="catalytic activity">
    <reaction evidence="3 4">
        <text>N(6)-[(R)-lipoyl]-L-lysyl-[glycine-cleavage complex H protein] + glycine + H(+) = N(6)-[(R)-S(8)-aminomethyldihydrolipoyl]-L-lysyl-[glycine-cleavage complex H protein] + CO2</text>
        <dbReference type="Rhea" id="RHEA:24304"/>
        <dbReference type="Rhea" id="RHEA-COMP:10494"/>
        <dbReference type="Rhea" id="RHEA-COMP:10495"/>
        <dbReference type="ChEBI" id="CHEBI:15378"/>
        <dbReference type="ChEBI" id="CHEBI:16526"/>
        <dbReference type="ChEBI" id="CHEBI:57305"/>
        <dbReference type="ChEBI" id="CHEBI:83099"/>
        <dbReference type="ChEBI" id="CHEBI:83143"/>
        <dbReference type="EC" id="1.4.4.2"/>
    </reaction>
</comment>
<evidence type="ECO:0000259" key="5">
    <source>
        <dbReference type="Pfam" id="PF02347"/>
    </source>
</evidence>
<name>Q1Q2K6_KUEST</name>
<dbReference type="Pfam" id="PF02347">
    <property type="entry name" value="GDC-P"/>
    <property type="match status" value="1"/>
</dbReference>
<evidence type="ECO:0000313" key="7">
    <source>
        <dbReference type="EMBL" id="QII11357.1"/>
    </source>
</evidence>
<comment type="subunit">
    <text evidence="4">The glycine cleavage system is composed of four proteins: P, T, L and H. In this organism, the P 'protein' is a heterodimer of two subunits.</text>
</comment>
<proteinExistence type="inferred from homology"/>
<dbReference type="RefSeq" id="WP_099324044.1">
    <property type="nucleotide sequence ID" value="NZ_CP049055.1"/>
</dbReference>
<dbReference type="Proteomes" id="UP000501926">
    <property type="component" value="Chromosome"/>
</dbReference>
<dbReference type="InterPro" id="IPR023010">
    <property type="entry name" value="GcvPA"/>
</dbReference>
<evidence type="ECO:0000256" key="3">
    <source>
        <dbReference type="ARBA" id="ARBA00049026"/>
    </source>
</evidence>
<dbReference type="NCBIfam" id="NF001696">
    <property type="entry name" value="PRK00451.1"/>
    <property type="match status" value="1"/>
</dbReference>
<evidence type="ECO:0000256" key="2">
    <source>
        <dbReference type="ARBA" id="ARBA00023002"/>
    </source>
</evidence>
<reference evidence="6" key="1">
    <citation type="journal article" date="2006" name="Nature">
        <title>Deciphering the evolution and metabolism of an anammox bacterium from a community genome.</title>
        <authorList>
            <person name="Strous M."/>
            <person name="Pelletier E."/>
            <person name="Mangenot S."/>
            <person name="Rattei T."/>
            <person name="Lehner A."/>
            <person name="Taylor M.W."/>
            <person name="Horn M."/>
            <person name="Daims H."/>
            <person name="Bartol-Mavel D."/>
            <person name="Wincker P."/>
            <person name="Barbe V."/>
            <person name="Fonknechten N."/>
            <person name="Vallenet D."/>
            <person name="Segurens B."/>
            <person name="Schenowitz-Truong C."/>
            <person name="Medigue C."/>
            <person name="Collingro A."/>
            <person name="Snel B."/>
            <person name="Dutilh B.E."/>
            <person name="OpDenCamp H.J.M."/>
            <person name="vanDerDrift C."/>
            <person name="Cirpus I."/>
            <person name="vanDePas-Schoonen K.T."/>
            <person name="Harhangi H.R."/>
            <person name="vanNiftrik L."/>
            <person name="Schmid M."/>
            <person name="Keltjens J."/>
            <person name="vanDeVossenberg J."/>
            <person name="Kartal B."/>
            <person name="Meier H."/>
            <person name="Frishman D."/>
            <person name="Huynen M.A."/>
            <person name="Mewes H."/>
            <person name="Weissenbach J."/>
            <person name="Jetten M.S.M."/>
            <person name="Wagner M."/>
            <person name="LePaslier D."/>
        </authorList>
    </citation>
    <scope>NUCLEOTIDE SEQUENCE</scope>
</reference>
<protein>
    <recommendedName>
        <fullName evidence="4">Probable glycine dehydrogenase (decarboxylating) subunit 1</fullName>
        <ecNumber evidence="4">1.4.4.2</ecNumber>
    </recommendedName>
    <alternativeName>
        <fullName evidence="4">Glycine cleavage system P-protein subunit 1</fullName>
    </alternativeName>
    <alternativeName>
        <fullName evidence="4">Glycine decarboxylase subunit 1</fullName>
    </alternativeName>
    <alternativeName>
        <fullName evidence="4">Glycine dehydrogenase (aminomethyl-transferring) subunit 1</fullName>
    </alternativeName>
</protein>
<dbReference type="EC" id="1.4.4.2" evidence="4"/>
<dbReference type="InterPro" id="IPR015422">
    <property type="entry name" value="PyrdxlP-dep_Trfase_small"/>
</dbReference>
<reference evidence="6" key="2">
    <citation type="submission" date="2006-01" db="EMBL/GenBank/DDBJ databases">
        <authorList>
            <person name="Genoscope"/>
        </authorList>
    </citation>
    <scope>NUCLEOTIDE SEQUENCE</scope>
</reference>
<dbReference type="Gene3D" id="3.90.1150.10">
    <property type="entry name" value="Aspartate Aminotransferase, domain 1"/>
    <property type="match status" value="1"/>
</dbReference>